<keyword evidence="3" id="KW-1185">Reference proteome</keyword>
<evidence type="ECO:0000313" key="3">
    <source>
        <dbReference type="Proteomes" id="UP001303902"/>
    </source>
</evidence>
<protein>
    <submittedName>
        <fullName evidence="2">Uncharacterized protein</fullName>
    </submittedName>
</protein>
<keyword evidence="1" id="KW-1133">Transmembrane helix</keyword>
<keyword evidence="1" id="KW-0812">Transmembrane</keyword>
<dbReference type="RefSeq" id="WP_317969114.1">
    <property type="nucleotide sequence ID" value="NZ_CP129118.1"/>
</dbReference>
<keyword evidence="1" id="KW-0472">Membrane</keyword>
<sequence length="219" mass="25463">MREAMQYYNEQLLKIVAYGIIVMVPSWLLFSNYSLLLISVDWAGSENLVTVLLNILMFVIFVRPLFSLYKRVSVSEELEFKEMFKEFIWSIGPLLVVGSFISALVYGGIFVFYIPGILIAPILFILPFMYSDKISIRKWIQTSVDFYITNFVQVWVQIILWVSIVTLVWSGVLYLTSFLEMSYDAYNITRMVFSLVIFPFIIFSLSDKFLSMTGEVEEV</sequence>
<dbReference type="Proteomes" id="UP001303902">
    <property type="component" value="Chromosome"/>
</dbReference>
<organism evidence="2 3">
    <name type="scientific">Sporosarcina oncorhynchi</name>
    <dbReference type="NCBI Taxonomy" id="3056444"/>
    <lineage>
        <taxon>Bacteria</taxon>
        <taxon>Bacillati</taxon>
        <taxon>Bacillota</taxon>
        <taxon>Bacilli</taxon>
        <taxon>Bacillales</taxon>
        <taxon>Caryophanaceae</taxon>
        <taxon>Sporosarcina</taxon>
    </lineage>
</organism>
<proteinExistence type="predicted"/>
<accession>A0ABZ0L6W9</accession>
<gene>
    <name evidence="2" type="ORF">QWT69_03770</name>
</gene>
<dbReference type="EMBL" id="CP129118">
    <property type="protein sequence ID" value="WOV88253.1"/>
    <property type="molecule type" value="Genomic_DNA"/>
</dbReference>
<feature type="transmembrane region" description="Helical" evidence="1">
    <location>
        <begin position="87"/>
        <end position="106"/>
    </location>
</feature>
<feature type="transmembrane region" description="Helical" evidence="1">
    <location>
        <begin position="112"/>
        <end position="130"/>
    </location>
</feature>
<feature type="transmembrane region" description="Helical" evidence="1">
    <location>
        <begin position="12"/>
        <end position="36"/>
    </location>
</feature>
<evidence type="ECO:0000313" key="2">
    <source>
        <dbReference type="EMBL" id="WOV88253.1"/>
    </source>
</evidence>
<name>A0ABZ0L6W9_9BACL</name>
<evidence type="ECO:0000256" key="1">
    <source>
        <dbReference type="SAM" id="Phobius"/>
    </source>
</evidence>
<feature type="transmembrane region" description="Helical" evidence="1">
    <location>
        <begin position="188"/>
        <end position="205"/>
    </location>
</feature>
<reference evidence="2 3" key="1">
    <citation type="submission" date="2023-06" db="EMBL/GenBank/DDBJ databases">
        <title>Sporosarcina sp. nov., isolated from Korean tranditional fermented seafood 'Jeotgal'.</title>
        <authorList>
            <person name="Yang A.I."/>
            <person name="Shin N.-R."/>
        </authorList>
    </citation>
    <scope>NUCLEOTIDE SEQUENCE [LARGE SCALE GENOMIC DNA]</scope>
    <source>
        <strain evidence="2 3">T2O-4</strain>
    </source>
</reference>
<feature type="transmembrane region" description="Helical" evidence="1">
    <location>
        <begin position="151"/>
        <end position="176"/>
    </location>
</feature>
<feature type="transmembrane region" description="Helical" evidence="1">
    <location>
        <begin position="48"/>
        <end position="66"/>
    </location>
</feature>